<gene>
    <name evidence="1" type="ORF">PPENT_87.1.T0050104</name>
</gene>
<evidence type="ECO:0000313" key="2">
    <source>
        <dbReference type="Proteomes" id="UP000689195"/>
    </source>
</evidence>
<dbReference type="EMBL" id="CAJJDO010000005">
    <property type="protein sequence ID" value="CAD8136346.1"/>
    <property type="molecule type" value="Genomic_DNA"/>
</dbReference>
<dbReference type="AlphaFoldDB" id="A0A8S1S7X6"/>
<accession>A0A8S1S7X6</accession>
<protein>
    <submittedName>
        <fullName evidence="1">Uncharacterized protein</fullName>
    </submittedName>
</protein>
<reference evidence="1" key="1">
    <citation type="submission" date="2021-01" db="EMBL/GenBank/DDBJ databases">
        <authorList>
            <consortium name="Genoscope - CEA"/>
            <person name="William W."/>
        </authorList>
    </citation>
    <scope>NUCLEOTIDE SEQUENCE</scope>
</reference>
<dbReference type="OrthoDB" id="10452572at2759"/>
<keyword evidence="2" id="KW-1185">Reference proteome</keyword>
<name>A0A8S1S7X6_9CILI</name>
<comment type="caution">
    <text evidence="1">The sequence shown here is derived from an EMBL/GenBank/DDBJ whole genome shotgun (WGS) entry which is preliminary data.</text>
</comment>
<organism evidence="1 2">
    <name type="scientific">Paramecium pentaurelia</name>
    <dbReference type="NCBI Taxonomy" id="43138"/>
    <lineage>
        <taxon>Eukaryota</taxon>
        <taxon>Sar</taxon>
        <taxon>Alveolata</taxon>
        <taxon>Ciliophora</taxon>
        <taxon>Intramacronucleata</taxon>
        <taxon>Oligohymenophorea</taxon>
        <taxon>Peniculida</taxon>
        <taxon>Parameciidae</taxon>
        <taxon>Paramecium</taxon>
    </lineage>
</organism>
<proteinExistence type="predicted"/>
<sequence>MIVNQIYQPVEFIYSYTIGGKQEQHLQLKNQLPQKKRNLTDEDRRKIKKEIQNEFNKKKILKKKIHKQIIIKVNHKKYLKLFNKLKARKNKVKKLSLGKKNKNHKERKNL</sequence>
<dbReference type="Proteomes" id="UP000689195">
    <property type="component" value="Unassembled WGS sequence"/>
</dbReference>
<evidence type="ECO:0000313" key="1">
    <source>
        <dbReference type="EMBL" id="CAD8136346.1"/>
    </source>
</evidence>